<dbReference type="InterPro" id="IPR051407">
    <property type="entry name" value="Bact_OM_lipoprot/Surf_antigen"/>
</dbReference>
<proteinExistence type="predicted"/>
<dbReference type="Pfam" id="PF05433">
    <property type="entry name" value="Rick_17kDa_Anti"/>
    <property type="match status" value="1"/>
</dbReference>
<accession>A0A7X4HBD9</accession>
<dbReference type="GO" id="GO:0019867">
    <property type="term" value="C:outer membrane"/>
    <property type="evidence" value="ECO:0007669"/>
    <property type="project" value="InterPro"/>
</dbReference>
<keyword evidence="3" id="KW-0732">Signal</keyword>
<evidence type="ECO:0000313" key="5">
    <source>
        <dbReference type="EMBL" id="MYN08136.1"/>
    </source>
</evidence>
<dbReference type="InterPro" id="IPR008816">
    <property type="entry name" value="Gly_zipper_2TM_dom"/>
</dbReference>
<dbReference type="AlphaFoldDB" id="A0A7X4HBD9"/>
<name>A0A7X4HBD9_9BURK</name>
<dbReference type="RefSeq" id="WP_161072468.1">
    <property type="nucleotide sequence ID" value="NZ_CP086370.1"/>
</dbReference>
<evidence type="ECO:0000256" key="2">
    <source>
        <dbReference type="ARBA" id="ARBA00023136"/>
    </source>
</evidence>
<dbReference type="Proteomes" id="UP000450676">
    <property type="component" value="Unassembled WGS sequence"/>
</dbReference>
<dbReference type="PANTHER" id="PTHR35603:SF2">
    <property type="entry name" value="OUTER MEMBRANE LIPOPROTEIN"/>
    <property type="match status" value="1"/>
</dbReference>
<keyword evidence="2" id="KW-0472">Membrane</keyword>
<comment type="subcellular location">
    <subcellularLocation>
        <location evidence="1">Membrane</location>
    </subcellularLocation>
</comment>
<sequence>MNVRALTLSLMLAGMATAVSAQPYTKAQYAADTKQAATRYAEDKKLCAEESSSSARMQCQRDAKTEYDKALAAAKADLKNAGAKPAACNDCGRVVAVNVVEKKGEGSAVGVIAGGVAGALLGNQVGGGSGRKLATIAGAAGGAYAGNKVEEHVKTTKAWNVKVQYDNGTQGEFSFDKDPGYANGDLVRSANGTIVRR</sequence>
<evidence type="ECO:0000256" key="3">
    <source>
        <dbReference type="SAM" id="SignalP"/>
    </source>
</evidence>
<feature type="chain" id="PRO_5030847429" evidence="3">
    <location>
        <begin position="22"/>
        <end position="197"/>
    </location>
</feature>
<protein>
    <submittedName>
        <fullName evidence="5">Glycine zipper 2TM domain-containing protein</fullName>
    </submittedName>
</protein>
<organism evidence="5 6">
    <name type="scientific">Pseudoduganella aquatica</name>
    <dbReference type="NCBI Taxonomy" id="2660641"/>
    <lineage>
        <taxon>Bacteria</taxon>
        <taxon>Pseudomonadati</taxon>
        <taxon>Pseudomonadota</taxon>
        <taxon>Betaproteobacteria</taxon>
        <taxon>Burkholderiales</taxon>
        <taxon>Oxalobacteraceae</taxon>
        <taxon>Telluria group</taxon>
        <taxon>Pseudoduganella</taxon>
    </lineage>
</organism>
<feature type="domain" description="Glycine zipper 2TM" evidence="4">
    <location>
        <begin position="110"/>
        <end position="150"/>
    </location>
</feature>
<feature type="signal peptide" evidence="3">
    <location>
        <begin position="1"/>
        <end position="21"/>
    </location>
</feature>
<comment type="caution">
    <text evidence="5">The sequence shown here is derived from an EMBL/GenBank/DDBJ whole genome shotgun (WGS) entry which is preliminary data.</text>
</comment>
<evidence type="ECO:0000259" key="4">
    <source>
        <dbReference type="Pfam" id="PF05433"/>
    </source>
</evidence>
<evidence type="ECO:0000313" key="6">
    <source>
        <dbReference type="Proteomes" id="UP000450676"/>
    </source>
</evidence>
<gene>
    <name evidence="5" type="ORF">GTP77_12415</name>
</gene>
<evidence type="ECO:0000256" key="1">
    <source>
        <dbReference type="ARBA" id="ARBA00004370"/>
    </source>
</evidence>
<keyword evidence="6" id="KW-1185">Reference proteome</keyword>
<dbReference type="EMBL" id="WWCU01000011">
    <property type="protein sequence ID" value="MYN08136.1"/>
    <property type="molecule type" value="Genomic_DNA"/>
</dbReference>
<dbReference type="PANTHER" id="PTHR35603">
    <property type="match status" value="1"/>
</dbReference>
<reference evidence="5 6" key="1">
    <citation type="submission" date="2019-12" db="EMBL/GenBank/DDBJ databases">
        <title>Novel species isolated from a subtropical stream in China.</title>
        <authorList>
            <person name="Lu H."/>
        </authorList>
    </citation>
    <scope>NUCLEOTIDE SEQUENCE [LARGE SCALE GENOMIC DNA]</scope>
    <source>
        <strain evidence="5 6">FT127W</strain>
    </source>
</reference>